<feature type="region of interest" description="Disordered" evidence="2">
    <location>
        <begin position="655"/>
        <end position="698"/>
    </location>
</feature>
<dbReference type="PANTHER" id="PTHR13382">
    <property type="entry name" value="MITOCHONDRIAL ATP SYNTHASE COUPLING FACTOR B"/>
    <property type="match status" value="1"/>
</dbReference>
<feature type="compositionally biased region" description="Basic and acidic residues" evidence="2">
    <location>
        <begin position="812"/>
        <end position="823"/>
    </location>
</feature>
<feature type="region of interest" description="Disordered" evidence="2">
    <location>
        <begin position="1381"/>
        <end position="1411"/>
    </location>
</feature>
<feature type="region of interest" description="Disordered" evidence="2">
    <location>
        <begin position="1630"/>
        <end position="1782"/>
    </location>
</feature>
<dbReference type="InterPro" id="IPR001810">
    <property type="entry name" value="F-box_dom"/>
</dbReference>
<name>A0ABD3U1K7_SINWO</name>
<protein>
    <recommendedName>
        <fullName evidence="3">F-box domain-containing protein</fullName>
    </recommendedName>
</protein>
<feature type="compositionally biased region" description="Basic residues" evidence="2">
    <location>
        <begin position="1532"/>
        <end position="1542"/>
    </location>
</feature>
<feature type="compositionally biased region" description="Acidic residues" evidence="2">
    <location>
        <begin position="1630"/>
        <end position="1639"/>
    </location>
</feature>
<feature type="region of interest" description="Disordered" evidence="2">
    <location>
        <begin position="588"/>
        <end position="611"/>
    </location>
</feature>
<feature type="region of interest" description="Disordered" evidence="2">
    <location>
        <begin position="771"/>
        <end position="823"/>
    </location>
</feature>
<feature type="compositionally biased region" description="Acidic residues" evidence="2">
    <location>
        <begin position="893"/>
        <end position="904"/>
    </location>
</feature>
<feature type="compositionally biased region" description="Polar residues" evidence="2">
    <location>
        <begin position="1692"/>
        <end position="1713"/>
    </location>
</feature>
<feature type="compositionally biased region" description="Basic and acidic residues" evidence="2">
    <location>
        <begin position="318"/>
        <end position="351"/>
    </location>
</feature>
<proteinExistence type="predicted"/>
<evidence type="ECO:0000313" key="5">
    <source>
        <dbReference type="Proteomes" id="UP001634394"/>
    </source>
</evidence>
<dbReference type="InterPro" id="IPR050648">
    <property type="entry name" value="F-box_LRR-repeat"/>
</dbReference>
<dbReference type="SUPFAM" id="SSF81383">
    <property type="entry name" value="F-box domain"/>
    <property type="match status" value="1"/>
</dbReference>
<feature type="region of interest" description="Disordered" evidence="2">
    <location>
        <begin position="720"/>
        <end position="740"/>
    </location>
</feature>
<evidence type="ECO:0000256" key="2">
    <source>
        <dbReference type="SAM" id="MobiDB-lite"/>
    </source>
</evidence>
<feature type="compositionally biased region" description="Polar residues" evidence="2">
    <location>
        <begin position="352"/>
        <end position="362"/>
    </location>
</feature>
<feature type="compositionally biased region" description="Polar residues" evidence="2">
    <location>
        <begin position="438"/>
        <end position="450"/>
    </location>
</feature>
<dbReference type="EMBL" id="JBJQND010000017">
    <property type="protein sequence ID" value="KAL3842513.1"/>
    <property type="molecule type" value="Genomic_DNA"/>
</dbReference>
<feature type="region of interest" description="Disordered" evidence="2">
    <location>
        <begin position="877"/>
        <end position="964"/>
    </location>
</feature>
<accession>A0ABD3U1K7</accession>
<feature type="region of interest" description="Disordered" evidence="2">
    <location>
        <begin position="1578"/>
        <end position="1604"/>
    </location>
</feature>
<feature type="compositionally biased region" description="Basic and acidic residues" evidence="2">
    <location>
        <begin position="1772"/>
        <end position="1782"/>
    </location>
</feature>
<feature type="compositionally biased region" description="Basic and acidic residues" evidence="2">
    <location>
        <begin position="1714"/>
        <end position="1738"/>
    </location>
</feature>
<feature type="region of interest" description="Disordered" evidence="2">
    <location>
        <begin position="1521"/>
        <end position="1542"/>
    </location>
</feature>
<dbReference type="InterPro" id="IPR006553">
    <property type="entry name" value="Leu-rich_rpt_Cys-con_subtyp"/>
</dbReference>
<sequence length="2214" mass="247263">MADDANIQLLNEGGKVTRIQQDDGIDEIRQKRLAYFESIHKQQNIYEDHGKSSVKEFDQNCGENVNQFNKPSPGVTPNTCQTLKEELLFEKDQLGADANEKLMMKRKLIDHEYMERNATLINGHEIMSGTSKQNEKDARVHSNQHIPSAFNDYATDKHQHPANLKIGGNFERSFEKLKQQDAFFAVEKPLVSDSPRGIHSGWSASYVEHVKSKQFENIDELFLKKDGEDKTFSPKTRLKDSVTESQEVEAIPLFQKSVDLSELGLCTHRPESDRYTDEERVDNPAHLLDDVMTEELRNALGEDKYREFLVKSMKDLSELQKERNSDRSSARKDKSQTLYKGEKIADKEKTTGKSSVQLQTSPARRLEYRETAKMNQQSKPDLSKSKPIQAMEKYEKKEVYHPLKERDKEDGNGDTLQGSLSKDSPRPKLNRPKFSPPSIWQNSMEWSHSSSDGRKDSDVTPVTPTQAGYVRNYEQITVPRNVSFSSDEIYQQAYGMNVHGGLYGGAGIPISPHSPHPYISNPIFHPGSVPFSPMGPSNVYMNPMVPTATNTVMNPQFMFNQYSMNVSHSMRESADKGYFPIMNAFNGDSSSPVPVPRPPNKSYPGEKLTSNEKHQGEVNGMFFTTHPQTPRSEQLNGFHGQQMFPYPVMVPMLIPHPPVQPQTSAKDAAHIQPAQSQTIAKDAAHIQPQTGAKDAAHIQPVQTQTTGNTKDSAHIHSVQTQTTGNTKDSAHMQSVQSLGARRELVSEVEISKHQQNYPPSLLAEDKVNQYVEEQDKSEEDSSSDGMEEEDIIPHPPKGKKSLKTRSPRWTKKPGDQDKWNSDSKRHIEGIRQHHEQRRQQQVEEKLTEEQILEKQRKFAKASLKRYFKSLESMYKPGKRHFSPPSPHSVTSNTDDENDGGDEAYPEIVFRLDKNGDNNSSDNEVEIVGDNKDDVDASDNEIGSVGERKNSDDADNVAIESGAGSDDGGVTLVQSAVTGTSIRAGGITDRLKKLGIDTSLIKHTDNGIKDQTGETSAISNTKSVKQPKLVIFCPECEGINKSYMTWCCHCGENIMGIDPVLVRKNRKGVIKIMPAILNGTSNRNSQYSTKEVVKTQKEKDHHIKSKLDNQQTGMVNYSKSDELFAESRFVKPKSDIGDNKEDHPGQTDSQEKETKQNGPDFSMQKIAGNTRALIEKFQNVSDSASEDMDTSRAKLNSQGKVTLLKHSKGVDATPVIDSIKDSDLAKSQQNVASWDFHIKPSRSHSEHGDVKDSIENGPVGHSLTSLNSNKDKIMSSNVDSGVKEDHDGDVSPIDISLNDASCFFPRQNALKSMHSSQDVANPSLENSDVAVPLPTKTAKIPMIREQTQQGNIDYSNPSLKEPRPFLSQTNQRDDIVNIMMSKHDVHVSPVKSDGRDSGRPSSEDRSPLHNFHRTEKEINEICEHISDPVIRGFIKSHFTRKKQAIEAQGVSTMTGPEVMKSNMQSHDAMEKAIPVIPEAIAGAFVNELKGLPNELALELQHSFDFSQASSVDFTQVSSMPNGQWATHNVGKKEGHKKTHKKRSHAGAIDVEVFGYEESRQSRNSSRGLKLVPLLNLRGSSDDESMSEHSAAPYQPPVKSDENQDDGEWETLFEPAFKENEPGNIETIEEVQEDVQEEVSDEPFLAQIISHSPGKKKKQGKRDARGQGRGPIKSKVRQSVEAPGYQRKWARSSIAWSSFNSGELSTKSTLRASTENLERSSSDPKVKATRENASGRHSDRASSSPRPPLKQKSRPFSADPKKRKQQRFHPVSARRQDSLDIMEDKGPTDVLEHRLPQSELWEKIYEMMASPKSTYSKYLQMTPRIQEGSVSVWQCLPDEILLHILAYLSQADLVRCAQVCHQFYRIAMDETLWKHITVKKKLLDDNCLKHIAKHHPTSLALIQCQGDTVSAKGLCDLFRESANDLKELNFSYCSRGALTGDSILVHAAARCQNLTHIDASWSNVTDSGIIAISNGCKRLESTCINGCQAISNEGFETMIKKHGGSLRVLEMFGCFGITTRAINTLSNNCTNLVSLHLGQCYKLTDSCISQLSASLGRVETLDLRGCKQIKDNCIRRVVKNCPRLKSLVLANCPNITDVSVLEISTYLTDIRSIDLCGCKNITDNSVRALANSCMNLRHVDISSSGCTHRSVSLIASFCGQRLECLKLNFLSDVTEACIIKLIKNCKRLKLLHLYGCTNIRNLDKIREDNPGMTIES</sequence>
<feature type="compositionally biased region" description="Acidic residues" evidence="2">
    <location>
        <begin position="775"/>
        <end position="790"/>
    </location>
</feature>
<keyword evidence="5" id="KW-1185">Reference proteome</keyword>
<feature type="compositionally biased region" description="Basic and acidic residues" evidence="2">
    <location>
        <begin position="1129"/>
        <end position="1154"/>
    </location>
</feature>
<evidence type="ECO:0000256" key="1">
    <source>
        <dbReference type="ARBA" id="ARBA00022786"/>
    </source>
</evidence>
<dbReference type="SMART" id="SM00367">
    <property type="entry name" value="LRR_CC"/>
    <property type="match status" value="9"/>
</dbReference>
<dbReference type="InterPro" id="IPR032675">
    <property type="entry name" value="LRR_dom_sf"/>
</dbReference>
<dbReference type="Pfam" id="PF12937">
    <property type="entry name" value="F-box-like"/>
    <property type="match status" value="1"/>
</dbReference>
<dbReference type="PROSITE" id="PS50181">
    <property type="entry name" value="FBOX"/>
    <property type="match status" value="1"/>
</dbReference>
<feature type="region of interest" description="Disordered" evidence="2">
    <location>
        <begin position="1346"/>
        <end position="1365"/>
    </location>
</feature>
<dbReference type="Pfam" id="PF25372">
    <property type="entry name" value="DUF7885"/>
    <property type="match status" value="1"/>
</dbReference>
<dbReference type="Proteomes" id="UP001634394">
    <property type="component" value="Unassembled WGS sequence"/>
</dbReference>
<dbReference type="Gene3D" id="3.80.10.10">
    <property type="entry name" value="Ribonuclease Inhibitor"/>
    <property type="match status" value="2"/>
</dbReference>
<feature type="domain" description="F-box" evidence="3">
    <location>
        <begin position="1828"/>
        <end position="1874"/>
    </location>
</feature>
<evidence type="ECO:0000259" key="3">
    <source>
        <dbReference type="PROSITE" id="PS50181"/>
    </source>
</evidence>
<gene>
    <name evidence="4" type="ORF">ACJMK2_020517</name>
</gene>
<comment type="caution">
    <text evidence="4">The sequence shown here is derived from an EMBL/GenBank/DDBJ whole genome shotgun (WGS) entry which is preliminary data.</text>
</comment>
<dbReference type="SUPFAM" id="SSF52047">
    <property type="entry name" value="RNI-like"/>
    <property type="match status" value="1"/>
</dbReference>
<feature type="region of interest" description="Disordered" evidence="2">
    <location>
        <begin position="1129"/>
        <end position="1160"/>
    </location>
</feature>
<dbReference type="InterPro" id="IPR036047">
    <property type="entry name" value="F-box-like_dom_sf"/>
</dbReference>
<feature type="region of interest" description="Disordered" evidence="2">
    <location>
        <begin position="318"/>
        <end position="464"/>
    </location>
</feature>
<feature type="compositionally biased region" description="Basic and acidic residues" evidence="2">
    <location>
        <begin position="392"/>
        <end position="411"/>
    </location>
</feature>
<dbReference type="InterPro" id="IPR057207">
    <property type="entry name" value="FBXL15_LRR"/>
</dbReference>
<keyword evidence="1" id="KW-0833">Ubl conjugation pathway</keyword>
<dbReference type="CDD" id="cd22139">
    <property type="entry name" value="F-box_unchar"/>
    <property type="match status" value="1"/>
</dbReference>
<organism evidence="4 5">
    <name type="scientific">Sinanodonta woodiana</name>
    <name type="common">Chinese pond mussel</name>
    <name type="synonym">Anodonta woodiana</name>
    <dbReference type="NCBI Taxonomy" id="1069815"/>
    <lineage>
        <taxon>Eukaryota</taxon>
        <taxon>Metazoa</taxon>
        <taxon>Spiralia</taxon>
        <taxon>Lophotrochozoa</taxon>
        <taxon>Mollusca</taxon>
        <taxon>Bivalvia</taxon>
        <taxon>Autobranchia</taxon>
        <taxon>Heteroconchia</taxon>
        <taxon>Palaeoheterodonta</taxon>
        <taxon>Unionida</taxon>
        <taxon>Unionoidea</taxon>
        <taxon>Unionidae</taxon>
        <taxon>Unioninae</taxon>
        <taxon>Sinanodonta</taxon>
    </lineage>
</organism>
<feature type="compositionally biased region" description="Basic residues" evidence="2">
    <location>
        <begin position="796"/>
        <end position="811"/>
    </location>
</feature>
<dbReference type="Gene3D" id="1.20.1280.50">
    <property type="match status" value="1"/>
</dbReference>
<evidence type="ECO:0000313" key="4">
    <source>
        <dbReference type="EMBL" id="KAL3842513.1"/>
    </source>
</evidence>
<feature type="compositionally biased region" description="Polar residues" evidence="2">
    <location>
        <begin position="1346"/>
        <end position="1357"/>
    </location>
</feature>
<reference evidence="4 5" key="1">
    <citation type="submission" date="2024-11" db="EMBL/GenBank/DDBJ databases">
        <title>Chromosome-level genome assembly of the freshwater bivalve Anodonta woodiana.</title>
        <authorList>
            <person name="Chen X."/>
        </authorList>
    </citation>
    <scope>NUCLEOTIDE SEQUENCE [LARGE SCALE GENOMIC DNA]</scope>
    <source>
        <strain evidence="4">MN2024</strain>
        <tissue evidence="4">Gills</tissue>
    </source>
</reference>
<feature type="compositionally biased region" description="Polar residues" evidence="2">
    <location>
        <begin position="720"/>
        <end position="737"/>
    </location>
</feature>
<dbReference type="SMART" id="SM00256">
    <property type="entry name" value="FBOX"/>
    <property type="match status" value="1"/>
</dbReference>